<accession>A0A1V3WEC5</accession>
<dbReference type="Proteomes" id="UP000188532">
    <property type="component" value="Unassembled WGS sequence"/>
</dbReference>
<organism evidence="1 2">
    <name type="scientific">Mycobacterium kansasii</name>
    <dbReference type="NCBI Taxonomy" id="1768"/>
    <lineage>
        <taxon>Bacteria</taxon>
        <taxon>Bacillati</taxon>
        <taxon>Actinomycetota</taxon>
        <taxon>Actinomycetes</taxon>
        <taxon>Mycobacteriales</taxon>
        <taxon>Mycobacteriaceae</taxon>
        <taxon>Mycobacterium</taxon>
    </lineage>
</organism>
<evidence type="ECO:0000313" key="1">
    <source>
        <dbReference type="EMBL" id="OOK65202.1"/>
    </source>
</evidence>
<comment type="caution">
    <text evidence="1">The sequence shown here is derived from an EMBL/GenBank/DDBJ whole genome shotgun (WGS) entry which is preliminary data.</text>
</comment>
<evidence type="ECO:0008006" key="3">
    <source>
        <dbReference type="Google" id="ProtNLM"/>
    </source>
</evidence>
<dbReference type="AlphaFoldDB" id="A0A1V3WEC5"/>
<name>A0A1V3WEC5_MYCKA</name>
<sequence>MKVEQVDADFWRVTEGHKRWTAKSVRNFGLRYWLITNGRGLVVDPGGPTGRRVIAAIRRSTPSS</sequence>
<gene>
    <name evidence="1" type="ORF">BZL29_7822</name>
</gene>
<protein>
    <recommendedName>
        <fullName evidence="3">MBL fold metallo-hydrolase</fullName>
    </recommendedName>
</protein>
<proteinExistence type="predicted"/>
<reference evidence="1 2" key="1">
    <citation type="submission" date="2017-02" db="EMBL/GenBank/DDBJ databases">
        <title>Complete genome sequences of Mycobacterium kansasii strains isolated from rhesus macaques.</title>
        <authorList>
            <person name="Panda A."/>
            <person name="Nagaraj S."/>
            <person name="Zhao X."/>
            <person name="Tettelin H."/>
            <person name="Detolla L.J."/>
        </authorList>
    </citation>
    <scope>NUCLEOTIDE SEQUENCE [LARGE SCALE GENOMIC DNA]</scope>
    <source>
        <strain evidence="1 2">11-3469</strain>
    </source>
</reference>
<evidence type="ECO:0000313" key="2">
    <source>
        <dbReference type="Proteomes" id="UP000188532"/>
    </source>
</evidence>
<dbReference type="EMBL" id="MVBN01000011">
    <property type="protein sequence ID" value="OOK65202.1"/>
    <property type="molecule type" value="Genomic_DNA"/>
</dbReference>